<evidence type="ECO:0000256" key="7">
    <source>
        <dbReference type="HAMAP-Rule" id="MF_02090"/>
    </source>
</evidence>
<feature type="active site" description="Proton acceptor" evidence="9">
    <location>
        <position position="50"/>
    </location>
</feature>
<feature type="binding site" evidence="7">
    <location>
        <position position="141"/>
    </location>
    <ligand>
        <name>L-glutamine</name>
        <dbReference type="ChEBI" id="CHEBI:58359"/>
    </ligand>
</feature>
<name>A0A510UYH5_9CELL</name>
<dbReference type="EMBL" id="BJUB01000001">
    <property type="protein sequence ID" value="GEK19649.1"/>
    <property type="molecule type" value="Genomic_DNA"/>
</dbReference>
<dbReference type="PANTHER" id="PTHR23090:SF9">
    <property type="entry name" value="GLUTAMINE-DEPENDENT NAD(+) SYNTHETASE"/>
    <property type="match status" value="1"/>
</dbReference>
<dbReference type="GO" id="GO:0000257">
    <property type="term" value="F:nitrilase activity"/>
    <property type="evidence" value="ECO:0007669"/>
    <property type="project" value="UniProtKB-ARBA"/>
</dbReference>
<evidence type="ECO:0000256" key="8">
    <source>
        <dbReference type="PIRNR" id="PIRNR006630"/>
    </source>
</evidence>
<evidence type="ECO:0000256" key="9">
    <source>
        <dbReference type="PROSITE-ProRule" id="PRU10139"/>
    </source>
</evidence>
<dbReference type="PROSITE" id="PS50263">
    <property type="entry name" value="CN_HYDROLASE"/>
    <property type="match status" value="1"/>
</dbReference>
<feature type="binding site" evidence="7">
    <location>
        <position position="198"/>
    </location>
    <ligand>
        <name>L-glutamine</name>
        <dbReference type="ChEBI" id="CHEBI:58359"/>
    </ligand>
</feature>
<dbReference type="SUPFAM" id="SSF56317">
    <property type="entry name" value="Carbon-nitrogen hydrolase"/>
    <property type="match status" value="1"/>
</dbReference>
<dbReference type="PANTHER" id="PTHR23090">
    <property type="entry name" value="NH 3 /GLUTAMINE-DEPENDENT NAD + SYNTHETASE"/>
    <property type="match status" value="1"/>
</dbReference>
<comment type="caution">
    <text evidence="13">The sequence shown here is derived from an EMBL/GenBank/DDBJ whole genome shotgun (WGS) entry which is preliminary data.</text>
</comment>
<comment type="similarity">
    <text evidence="2 7 8">In the C-terminal section; belongs to the NAD synthetase family.</text>
</comment>
<dbReference type="GO" id="GO:0009435">
    <property type="term" value="P:NAD+ biosynthetic process"/>
    <property type="evidence" value="ECO:0007669"/>
    <property type="project" value="UniProtKB-UniRule"/>
</dbReference>
<dbReference type="GO" id="GO:0003952">
    <property type="term" value="F:NAD+ synthase (glutamine-hydrolyzing) activity"/>
    <property type="evidence" value="ECO:0007669"/>
    <property type="project" value="UniProtKB-UniRule"/>
</dbReference>
<dbReference type="PIRSF" id="PIRSF006630">
    <property type="entry name" value="NADS_GAT"/>
    <property type="match status" value="1"/>
</dbReference>
<dbReference type="InterPro" id="IPR000132">
    <property type="entry name" value="Nitrilase/CN_hydratase_CS"/>
</dbReference>
<dbReference type="Pfam" id="PF00795">
    <property type="entry name" value="CN_hydrolase"/>
    <property type="match status" value="1"/>
</dbReference>
<comment type="similarity">
    <text evidence="10">Belongs to the NAD synthetase family.</text>
</comment>
<keyword evidence="3 7" id="KW-0436">Ligase</keyword>
<reference evidence="13 14" key="1">
    <citation type="submission" date="2019-07" db="EMBL/GenBank/DDBJ databases">
        <title>Whole genome shotgun sequence of Cellulomonas xylanilytica NBRC 101102.</title>
        <authorList>
            <person name="Hosoyama A."/>
            <person name="Uohara A."/>
            <person name="Ohji S."/>
            <person name="Ichikawa N."/>
        </authorList>
    </citation>
    <scope>NUCLEOTIDE SEQUENCE [LARGE SCALE GENOMIC DNA]</scope>
    <source>
        <strain evidence="13 14">NBRC 101102</strain>
    </source>
</reference>
<dbReference type="AlphaFoldDB" id="A0A510UYH5"/>
<feature type="binding site" evidence="7">
    <location>
        <position position="417"/>
    </location>
    <ligand>
        <name>deamido-NAD(+)</name>
        <dbReference type="ChEBI" id="CHEBI:58437"/>
        <note>ligand shared between two neighboring subunits</note>
    </ligand>
</feature>
<dbReference type="GO" id="GO:0004359">
    <property type="term" value="F:glutaminase activity"/>
    <property type="evidence" value="ECO:0007669"/>
    <property type="project" value="InterPro"/>
</dbReference>
<dbReference type="FunFam" id="3.40.50.620:FF:000106">
    <property type="entry name" value="Glutamine-dependent NAD(+) synthetase"/>
    <property type="match status" value="1"/>
</dbReference>
<keyword evidence="4 7" id="KW-0547">Nucleotide-binding</keyword>
<dbReference type="NCBIfam" id="NF010588">
    <property type="entry name" value="PRK13981.1"/>
    <property type="match status" value="1"/>
</dbReference>
<comment type="function">
    <text evidence="7">Catalyzes the ATP-dependent amidation of deamido-NAD to form NAD. Uses L-glutamine as a nitrogen source.</text>
</comment>
<organism evidence="13 14">
    <name type="scientific">Cellulomonas xylanilytica</name>
    <dbReference type="NCBI Taxonomy" id="233583"/>
    <lineage>
        <taxon>Bacteria</taxon>
        <taxon>Bacillati</taxon>
        <taxon>Actinomycetota</taxon>
        <taxon>Actinomycetes</taxon>
        <taxon>Micrococcales</taxon>
        <taxon>Cellulomonadaceae</taxon>
        <taxon>Cellulomonas</taxon>
    </lineage>
</organism>
<dbReference type="HAMAP" id="MF_02090">
    <property type="entry name" value="NadE_glutamine_dep"/>
    <property type="match status" value="1"/>
</dbReference>
<dbReference type="SUPFAM" id="SSF52402">
    <property type="entry name" value="Adenine nucleotide alpha hydrolases-like"/>
    <property type="match status" value="1"/>
</dbReference>
<dbReference type="Gene3D" id="3.40.50.620">
    <property type="entry name" value="HUPs"/>
    <property type="match status" value="1"/>
</dbReference>
<feature type="active site" description="For glutaminase activity" evidence="7">
    <location>
        <position position="135"/>
    </location>
</feature>
<feature type="binding site" evidence="7">
    <location>
        <position position="388"/>
    </location>
    <ligand>
        <name>deamido-NAD(+)</name>
        <dbReference type="ChEBI" id="CHEBI:58437"/>
        <note>ligand shared between two neighboring subunits</note>
    </ligand>
</feature>
<accession>A0A510UYH5</accession>
<dbReference type="EC" id="6.3.5.1" evidence="7 8"/>
<comment type="catalytic activity">
    <reaction evidence="7 8">
        <text>deamido-NAD(+) + L-glutamine + ATP + H2O = L-glutamate + AMP + diphosphate + NAD(+) + H(+)</text>
        <dbReference type="Rhea" id="RHEA:24384"/>
        <dbReference type="ChEBI" id="CHEBI:15377"/>
        <dbReference type="ChEBI" id="CHEBI:15378"/>
        <dbReference type="ChEBI" id="CHEBI:29985"/>
        <dbReference type="ChEBI" id="CHEBI:30616"/>
        <dbReference type="ChEBI" id="CHEBI:33019"/>
        <dbReference type="ChEBI" id="CHEBI:57540"/>
        <dbReference type="ChEBI" id="CHEBI:58359"/>
        <dbReference type="ChEBI" id="CHEBI:58437"/>
        <dbReference type="ChEBI" id="CHEBI:456215"/>
        <dbReference type="EC" id="6.3.5.1"/>
    </reaction>
</comment>
<dbReference type="PROSITE" id="PS00920">
    <property type="entry name" value="NITRIL_CHT_1"/>
    <property type="match status" value="1"/>
</dbReference>
<gene>
    <name evidence="7 13" type="primary">nadE</name>
    <name evidence="13" type="ORF">CXY01_01690</name>
</gene>
<dbReference type="InterPro" id="IPR036526">
    <property type="entry name" value="C-N_Hydrolase_sf"/>
</dbReference>
<dbReference type="Pfam" id="PF02540">
    <property type="entry name" value="NAD_synthase"/>
    <property type="match status" value="1"/>
</dbReference>
<dbReference type="InterPro" id="IPR003010">
    <property type="entry name" value="C-N_Hydrolase"/>
</dbReference>
<evidence type="ECO:0000256" key="4">
    <source>
        <dbReference type="ARBA" id="ARBA00022741"/>
    </source>
</evidence>
<evidence type="ECO:0000256" key="1">
    <source>
        <dbReference type="ARBA" id="ARBA00005188"/>
    </source>
</evidence>
<feature type="domain" description="CN hydrolase" evidence="12">
    <location>
        <begin position="10"/>
        <end position="268"/>
    </location>
</feature>
<comment type="caution">
    <text evidence="7">Lacks conserved residue(s) required for the propagation of feature annotation.</text>
</comment>
<feature type="region of interest" description="Disordered" evidence="11">
    <location>
        <begin position="469"/>
        <end position="489"/>
    </location>
</feature>
<keyword evidence="6 7" id="KW-0520">NAD</keyword>
<evidence type="ECO:0000256" key="11">
    <source>
        <dbReference type="SAM" id="MobiDB-lite"/>
    </source>
</evidence>
<dbReference type="GO" id="GO:0005737">
    <property type="term" value="C:cytoplasm"/>
    <property type="evidence" value="ECO:0007669"/>
    <property type="project" value="InterPro"/>
</dbReference>
<dbReference type="GO" id="GO:0005524">
    <property type="term" value="F:ATP binding"/>
    <property type="evidence" value="ECO:0007669"/>
    <property type="project" value="UniProtKB-UniRule"/>
</dbReference>
<dbReference type="InterPro" id="IPR014445">
    <property type="entry name" value="Gln-dep_NAD_synthase"/>
</dbReference>
<dbReference type="Gene3D" id="3.60.110.10">
    <property type="entry name" value="Carbon-nitrogen hydrolase"/>
    <property type="match status" value="1"/>
</dbReference>
<evidence type="ECO:0000256" key="5">
    <source>
        <dbReference type="ARBA" id="ARBA00022840"/>
    </source>
</evidence>
<protein>
    <recommendedName>
        <fullName evidence="7 8">Glutamine-dependent NAD(+) synthetase</fullName>
        <ecNumber evidence="7 8">6.3.5.1</ecNumber>
    </recommendedName>
    <alternativeName>
        <fullName evidence="7 8">NAD(+) synthase [glutamine-hydrolyzing]</fullName>
    </alternativeName>
</protein>
<evidence type="ECO:0000256" key="3">
    <source>
        <dbReference type="ARBA" id="ARBA00022598"/>
    </source>
</evidence>
<dbReference type="InterPro" id="IPR003694">
    <property type="entry name" value="NAD_synthase"/>
</dbReference>
<evidence type="ECO:0000256" key="2">
    <source>
        <dbReference type="ARBA" id="ARBA00007145"/>
    </source>
</evidence>
<evidence type="ECO:0000256" key="6">
    <source>
        <dbReference type="ARBA" id="ARBA00023027"/>
    </source>
</evidence>
<dbReference type="UniPathway" id="UPA00253">
    <property type="reaction ID" value="UER00334"/>
</dbReference>
<dbReference type="CDD" id="cd00553">
    <property type="entry name" value="NAD_synthase"/>
    <property type="match status" value="1"/>
</dbReference>
<evidence type="ECO:0000259" key="12">
    <source>
        <dbReference type="PROSITE" id="PS50263"/>
    </source>
</evidence>
<feature type="binding site" evidence="7">
    <location>
        <begin position="311"/>
        <end position="318"/>
    </location>
    <ligand>
        <name>ATP</name>
        <dbReference type="ChEBI" id="CHEBI:30616"/>
    </ligand>
</feature>
<feature type="binding site" evidence="7">
    <location>
        <position position="538"/>
    </location>
    <ligand>
        <name>deamido-NAD(+)</name>
        <dbReference type="ChEBI" id="CHEBI:58437"/>
        <note>ligand shared between two neighboring subunits</note>
    </ligand>
</feature>
<comment type="pathway">
    <text evidence="1 7 8">Cofactor biosynthesis; NAD(+) biosynthesis; NAD(+) from deamido-NAD(+) (L-Gln route): step 1/1.</text>
</comment>
<feature type="binding site" evidence="7">
    <location>
        <position position="204"/>
    </location>
    <ligand>
        <name>L-glutamine</name>
        <dbReference type="ChEBI" id="CHEBI:58359"/>
    </ligand>
</feature>
<dbReference type="Proteomes" id="UP000321118">
    <property type="component" value="Unassembled WGS sequence"/>
</dbReference>
<sequence>MVRLGHMPFPRIALAQIDTRVGDVDANAQAVLDWARTAAQAGAHLVVFPEMTLTGYPIEDLALRASFRRGAEAALQRTARALADEGLGDLAVLVGTVGEKSVTPVHEPGAPEGPRRPTNQAVLLQHGQVQVRYDKHHLPNYGVFDEYRIFAAGDDVCVIDVLGRRVGVVVCEDIWQDGGPVSQMDENEVSLLVVLNASPYEEGKGHQRVELAARRAHEVEAPVAYVNLVGAQDDLVFDGGSFVIATDGTVLTSAPQFVEHLLVWDLLGDDDAPATGPIAPPLEPDEEVYRALVMGLHGYVTKNGFRSVVLGMSGGIDSALVATIAADALGGENVVGVSMPSVYSSDHSKDDAQDLAKRIGADFRVQPIKAMVDAFEAEIPLEGVAAENLQARVRGVILMAISNREGHLVIAPGNKSELAVGYTTIYDAGSIGGFAPIKDVDKSRVWALARWRNNAALDGVFGPGEIPPIPESSITKPPSAELRPGQVDQDSLPPYDLLDEVLDAYVEHAEGRAELLARGFDPAVVDKVVTLVDRAEWKRRQYPPGTKVTALAFGRDRRLPITTRWREP</sequence>
<keyword evidence="5 7" id="KW-0067">ATP-binding</keyword>
<dbReference type="GO" id="GO:0008795">
    <property type="term" value="F:NAD+ synthase activity"/>
    <property type="evidence" value="ECO:0007669"/>
    <property type="project" value="UniProtKB-UniRule"/>
</dbReference>
<feature type="active site" description="Proton acceptor; for glutaminase activity" evidence="7">
    <location>
        <position position="50"/>
    </location>
</feature>
<dbReference type="CDD" id="cd07570">
    <property type="entry name" value="GAT_Gln-NAD-synth"/>
    <property type="match status" value="1"/>
</dbReference>
<evidence type="ECO:0000256" key="10">
    <source>
        <dbReference type="RuleBase" id="RU003811"/>
    </source>
</evidence>
<evidence type="ECO:0000313" key="14">
    <source>
        <dbReference type="Proteomes" id="UP000321118"/>
    </source>
</evidence>
<dbReference type="InterPro" id="IPR014729">
    <property type="entry name" value="Rossmann-like_a/b/a_fold"/>
</dbReference>
<dbReference type="InterPro" id="IPR022310">
    <property type="entry name" value="NAD/GMP_synthase"/>
</dbReference>
<keyword evidence="14" id="KW-1185">Reference proteome</keyword>
<proteinExistence type="inferred from homology"/>
<feature type="active site" description="Nucleophile; for glutaminase activity" evidence="7">
    <location>
        <position position="171"/>
    </location>
</feature>
<dbReference type="NCBIfam" id="TIGR00552">
    <property type="entry name" value="nadE"/>
    <property type="match status" value="1"/>
</dbReference>
<evidence type="ECO:0000313" key="13">
    <source>
        <dbReference type="EMBL" id="GEK19649.1"/>
    </source>
</evidence>